<accession>A0ABQ1PW59</accession>
<dbReference type="CDD" id="cd01983">
    <property type="entry name" value="SIMIBI"/>
    <property type="match status" value="1"/>
</dbReference>
<dbReference type="PANTHER" id="PTHR23135">
    <property type="entry name" value="MUR LIGASE FAMILY MEMBER"/>
    <property type="match status" value="1"/>
</dbReference>
<protein>
    <recommendedName>
        <fullName evidence="7">UDP-N-acetylmuramoyl-L-alanyl-D-glutamate--2,6-diaminopimelate ligase</fullName>
        <ecNumber evidence="7">6.3.2.13</ecNumber>
    </recommendedName>
    <alternativeName>
        <fullName evidence="7">Meso-A2pm-adding enzyme</fullName>
    </alternativeName>
    <alternativeName>
        <fullName evidence="7">Meso-diaminopimelate-adding enzyme</fullName>
    </alternativeName>
    <alternativeName>
        <fullName evidence="7">UDP-MurNAc-L-Ala-D-Glu:meso-diaminopimelate ligase</fullName>
    </alternativeName>
    <alternativeName>
        <fullName evidence="7">UDP-MurNAc-tripeptide synthetase</fullName>
    </alternativeName>
    <alternativeName>
        <fullName evidence="7">UDP-N-acetylmuramyl-tripeptide synthetase</fullName>
    </alternativeName>
</protein>
<dbReference type="HAMAP" id="MF_00208">
    <property type="entry name" value="MurE"/>
    <property type="match status" value="1"/>
</dbReference>
<keyword evidence="3 7" id="KW-0133">Cell shape</keyword>
<dbReference type="Pfam" id="PF08245">
    <property type="entry name" value="Mur_ligase_M"/>
    <property type="match status" value="1"/>
</dbReference>
<feature type="binding site" evidence="7">
    <location>
        <begin position="155"/>
        <end position="156"/>
    </location>
    <ligand>
        <name>UDP-N-acetyl-alpha-D-muramoyl-L-alanyl-D-glutamate</name>
        <dbReference type="ChEBI" id="CHEBI:83900"/>
    </ligand>
</feature>
<dbReference type="SUPFAM" id="SSF53244">
    <property type="entry name" value="MurD-like peptide ligases, peptide-binding domain"/>
    <property type="match status" value="1"/>
</dbReference>
<feature type="binding site" evidence="7">
    <location>
        <position position="25"/>
    </location>
    <ligand>
        <name>UDP-N-acetyl-alpha-D-muramoyl-L-alanyl-D-glutamate</name>
        <dbReference type="ChEBI" id="CHEBI:83900"/>
    </ligand>
</feature>
<feature type="binding site" evidence="7">
    <location>
        <position position="23"/>
    </location>
    <ligand>
        <name>UDP-N-acetyl-alpha-D-muramoyl-L-alanyl-D-glutamate</name>
        <dbReference type="ChEBI" id="CHEBI:83900"/>
    </ligand>
</feature>
<evidence type="ECO:0000256" key="4">
    <source>
        <dbReference type="ARBA" id="ARBA00022984"/>
    </source>
</evidence>
<evidence type="ECO:0000259" key="11">
    <source>
        <dbReference type="Pfam" id="PF08245"/>
    </source>
</evidence>
<dbReference type="InterPro" id="IPR005761">
    <property type="entry name" value="UDP-N-AcMur-Glu-dNH2Pim_ligase"/>
</dbReference>
<sequence>MMTLQQLLPEWQGHSCSIEHLTLDSRQVRPGSLFIAVPGSRQDGRDHIAQAVKAGASAVAYESADGFKPEPVLNDNGHTLMVPVSGLAVEISAIAGRFYQEPSRDLGLVGITGTNGKTSVSQMLAQALSALGKPCGVIGTLGSGLLDQLVDHGMTTPDAISVQRQLAQMRDQGAGWVCMEVSSHALDQGRVADLEFDLAVFTNLSRDHLDYHGDMASYGAAKAKLFDRPLQAAIINLDDPFGLELIERSPSRCFTYSLKNADADLYCSDIEYTSEGIRAALHTTRRHSTLQSPLLGEFNLANLLAVIATLLALEVRLDRATALAAELAPPAGRMQRLGGGNRPLIVIDYAHTPDALEKALAAVRAHAQGTLTCVFGCGGDRDNGKRPLMGEVVERHADHLIVTDDNPRTESSHNIIQQILAGMQRPDSAIVIADRSAAIRNSILQAQAGDLILLAGKGHETYQEIDGVRHPFSDIEQATKALQEWEAARA</sequence>
<name>A0ABQ1PW59_9GAMM</name>
<dbReference type="Gene3D" id="3.40.1390.10">
    <property type="entry name" value="MurE/MurF, N-terminal domain"/>
    <property type="match status" value="1"/>
</dbReference>
<organism evidence="12 13">
    <name type="scientific">Halopseudomonas salina</name>
    <dbReference type="NCBI Taxonomy" id="1323744"/>
    <lineage>
        <taxon>Bacteria</taxon>
        <taxon>Pseudomonadati</taxon>
        <taxon>Pseudomonadota</taxon>
        <taxon>Gammaproteobacteria</taxon>
        <taxon>Pseudomonadales</taxon>
        <taxon>Pseudomonadaceae</taxon>
        <taxon>Halopseudomonas</taxon>
    </lineage>
</organism>
<feature type="domain" description="Mur ligase N-terminal catalytic" evidence="9">
    <location>
        <begin position="18"/>
        <end position="65"/>
    </location>
</feature>
<dbReference type="SUPFAM" id="SSF63418">
    <property type="entry name" value="MurE/MurF N-terminal domain"/>
    <property type="match status" value="1"/>
</dbReference>
<evidence type="ECO:0000313" key="12">
    <source>
        <dbReference type="EMBL" id="GGD05143.1"/>
    </source>
</evidence>
<keyword evidence="7" id="KW-0547">Nucleotide-binding</keyword>
<keyword evidence="7" id="KW-0067">ATP-binding</keyword>
<feature type="binding site" evidence="7">
    <location>
        <position position="381"/>
    </location>
    <ligand>
        <name>meso-2,6-diaminopimelate</name>
        <dbReference type="ChEBI" id="CHEBI:57791"/>
    </ligand>
</feature>
<dbReference type="EMBL" id="BMFF01000005">
    <property type="protein sequence ID" value="GGD05143.1"/>
    <property type="molecule type" value="Genomic_DNA"/>
</dbReference>
<evidence type="ECO:0000259" key="10">
    <source>
        <dbReference type="Pfam" id="PF02875"/>
    </source>
</evidence>
<evidence type="ECO:0000313" key="13">
    <source>
        <dbReference type="Proteomes" id="UP000638188"/>
    </source>
</evidence>
<comment type="caution">
    <text evidence="12">The sequence shown here is derived from an EMBL/GenBank/DDBJ whole genome shotgun (WGS) entry which is preliminary data.</text>
</comment>
<evidence type="ECO:0000256" key="1">
    <source>
        <dbReference type="ARBA" id="ARBA00005898"/>
    </source>
</evidence>
<keyword evidence="7" id="KW-0963">Cytoplasm</keyword>
<reference evidence="13" key="1">
    <citation type="journal article" date="2019" name="Int. J. Syst. Evol. Microbiol.">
        <title>The Global Catalogue of Microorganisms (GCM) 10K type strain sequencing project: providing services to taxonomists for standard genome sequencing and annotation.</title>
        <authorList>
            <consortium name="The Broad Institute Genomics Platform"/>
            <consortium name="The Broad Institute Genome Sequencing Center for Infectious Disease"/>
            <person name="Wu L."/>
            <person name="Ma J."/>
        </authorList>
    </citation>
    <scope>NUCLEOTIDE SEQUENCE [LARGE SCALE GENOMIC DNA]</scope>
    <source>
        <strain evidence="13">CGMCC 1.12482</strain>
    </source>
</reference>
<feature type="domain" description="Mur ligase central" evidence="11">
    <location>
        <begin position="111"/>
        <end position="309"/>
    </location>
</feature>
<keyword evidence="13" id="KW-1185">Reference proteome</keyword>
<gene>
    <name evidence="7 12" type="primary">murE</name>
    <name evidence="12" type="ORF">GCM10007418_25180</name>
</gene>
<comment type="catalytic activity">
    <reaction evidence="7">
        <text>UDP-N-acetyl-alpha-D-muramoyl-L-alanyl-D-glutamate + meso-2,6-diaminopimelate + ATP = UDP-N-acetyl-alpha-D-muramoyl-L-alanyl-gamma-D-glutamyl-meso-2,6-diaminopimelate + ADP + phosphate + H(+)</text>
        <dbReference type="Rhea" id="RHEA:23676"/>
        <dbReference type="ChEBI" id="CHEBI:15378"/>
        <dbReference type="ChEBI" id="CHEBI:30616"/>
        <dbReference type="ChEBI" id="CHEBI:43474"/>
        <dbReference type="ChEBI" id="CHEBI:57791"/>
        <dbReference type="ChEBI" id="CHEBI:83900"/>
        <dbReference type="ChEBI" id="CHEBI:83905"/>
        <dbReference type="ChEBI" id="CHEBI:456216"/>
        <dbReference type="EC" id="6.3.2.13"/>
    </reaction>
</comment>
<feature type="binding site" evidence="7">
    <location>
        <position position="188"/>
    </location>
    <ligand>
        <name>UDP-N-acetyl-alpha-D-muramoyl-L-alanyl-D-glutamate</name>
        <dbReference type="ChEBI" id="CHEBI:83900"/>
    </ligand>
</feature>
<dbReference type="SUPFAM" id="SSF53623">
    <property type="entry name" value="MurD-like peptide ligases, catalytic domain"/>
    <property type="match status" value="1"/>
</dbReference>
<dbReference type="Pfam" id="PF01225">
    <property type="entry name" value="Mur_ligase"/>
    <property type="match status" value="1"/>
</dbReference>
<dbReference type="InterPro" id="IPR013221">
    <property type="entry name" value="Mur_ligase_cen"/>
</dbReference>
<feature type="binding site" evidence="7">
    <location>
        <begin position="405"/>
        <end position="408"/>
    </location>
    <ligand>
        <name>meso-2,6-diaminopimelate</name>
        <dbReference type="ChEBI" id="CHEBI:57791"/>
    </ligand>
</feature>
<comment type="caution">
    <text evidence="7">Lacks conserved residue(s) required for the propagation of feature annotation.</text>
</comment>
<dbReference type="InterPro" id="IPR036565">
    <property type="entry name" value="Mur-like_cat_sf"/>
</dbReference>
<feature type="modified residue" description="N6-carboxylysine" evidence="7">
    <location>
        <position position="222"/>
    </location>
</feature>
<comment type="pathway">
    <text evidence="7 8">Cell wall biogenesis; peptidoglycan biosynthesis.</text>
</comment>
<dbReference type="InterPro" id="IPR035911">
    <property type="entry name" value="MurE/MurF_N"/>
</dbReference>
<feature type="binding site" evidence="7">
    <location>
        <position position="460"/>
    </location>
    <ligand>
        <name>meso-2,6-diaminopimelate</name>
        <dbReference type="ChEBI" id="CHEBI:57791"/>
    </ligand>
</feature>
<keyword evidence="4 7" id="KW-0573">Peptidoglycan synthesis</keyword>
<feature type="binding site" evidence="7">
    <location>
        <position position="190"/>
    </location>
    <ligand>
        <name>UDP-N-acetyl-alpha-D-muramoyl-L-alanyl-D-glutamate</name>
        <dbReference type="ChEBI" id="CHEBI:83900"/>
    </ligand>
</feature>
<dbReference type="Proteomes" id="UP000638188">
    <property type="component" value="Unassembled WGS sequence"/>
</dbReference>
<feature type="binding site" evidence="7">
    <location>
        <position position="456"/>
    </location>
    <ligand>
        <name>meso-2,6-diaminopimelate</name>
        <dbReference type="ChEBI" id="CHEBI:57791"/>
    </ligand>
</feature>
<feature type="binding site" evidence="7">
    <location>
        <begin position="113"/>
        <end position="119"/>
    </location>
    <ligand>
        <name>ATP</name>
        <dbReference type="ChEBI" id="CHEBI:30616"/>
    </ligand>
</feature>
<dbReference type="InterPro" id="IPR004101">
    <property type="entry name" value="Mur_ligase_C"/>
</dbReference>
<evidence type="ECO:0000256" key="5">
    <source>
        <dbReference type="ARBA" id="ARBA00023306"/>
    </source>
</evidence>
<evidence type="ECO:0000259" key="9">
    <source>
        <dbReference type="Pfam" id="PF01225"/>
    </source>
</evidence>
<evidence type="ECO:0000256" key="2">
    <source>
        <dbReference type="ARBA" id="ARBA00022618"/>
    </source>
</evidence>
<dbReference type="Pfam" id="PF02875">
    <property type="entry name" value="Mur_ligase_C"/>
    <property type="match status" value="1"/>
</dbReference>
<dbReference type="InterPro" id="IPR000713">
    <property type="entry name" value="Mur_ligase_N"/>
</dbReference>
<dbReference type="Gene3D" id="3.90.190.20">
    <property type="entry name" value="Mur ligase, C-terminal domain"/>
    <property type="match status" value="1"/>
</dbReference>
<keyword evidence="7 12" id="KW-0436">Ligase</keyword>
<dbReference type="PANTHER" id="PTHR23135:SF4">
    <property type="entry name" value="UDP-N-ACETYLMURAMOYL-L-ALANYL-D-GLUTAMATE--2,6-DIAMINOPIMELATE LIGASE MURE HOMOLOG, CHLOROPLASTIC"/>
    <property type="match status" value="1"/>
</dbReference>
<dbReference type="NCBIfam" id="TIGR01085">
    <property type="entry name" value="murE"/>
    <property type="match status" value="1"/>
</dbReference>
<evidence type="ECO:0000256" key="7">
    <source>
        <dbReference type="HAMAP-Rule" id="MF_00208"/>
    </source>
</evidence>
<comment type="function">
    <text evidence="7">Catalyzes the addition of meso-diaminopimelic acid to the nucleotide precursor UDP-N-acetylmuramoyl-L-alanyl-D-glutamate (UMAG) in the biosynthesis of bacterial cell-wall peptidoglycan.</text>
</comment>
<proteinExistence type="inferred from homology"/>
<comment type="PTM">
    <text evidence="7">Carboxylation is probably crucial for Mg(2+) binding and, consequently, for the gamma-phosphate positioning of ATP.</text>
</comment>
<keyword evidence="7" id="KW-0460">Magnesium</keyword>
<evidence type="ECO:0000256" key="6">
    <source>
        <dbReference type="ARBA" id="ARBA00023316"/>
    </source>
</evidence>
<keyword evidence="5 7" id="KW-0131">Cell cycle</keyword>
<dbReference type="Gene3D" id="3.40.1190.10">
    <property type="entry name" value="Mur-like, catalytic domain"/>
    <property type="match status" value="1"/>
</dbReference>
<keyword evidence="6 7" id="KW-0961">Cell wall biogenesis/degradation</keyword>
<dbReference type="RefSeq" id="WP_150278128.1">
    <property type="nucleotide sequence ID" value="NZ_BMFF01000005.1"/>
</dbReference>
<dbReference type="NCBIfam" id="NF001126">
    <property type="entry name" value="PRK00139.1-4"/>
    <property type="match status" value="1"/>
</dbReference>
<comment type="cofactor">
    <cofactor evidence="7">
        <name>Mg(2+)</name>
        <dbReference type="ChEBI" id="CHEBI:18420"/>
    </cofactor>
</comment>
<dbReference type="InterPro" id="IPR036615">
    <property type="entry name" value="Mur_ligase_C_dom_sf"/>
</dbReference>
<feature type="domain" description="Mur ligase C-terminal" evidence="10">
    <location>
        <begin position="332"/>
        <end position="458"/>
    </location>
</feature>
<dbReference type="EC" id="6.3.2.13" evidence="7"/>
<evidence type="ECO:0000256" key="3">
    <source>
        <dbReference type="ARBA" id="ARBA00022960"/>
    </source>
</evidence>
<comment type="similarity">
    <text evidence="1 7">Belongs to the MurCDEF family. MurE subfamily.</text>
</comment>
<feature type="short sequence motif" description="Meso-diaminopimelate recognition motif" evidence="7">
    <location>
        <begin position="405"/>
        <end position="408"/>
    </location>
</feature>
<feature type="binding site" evidence="7">
    <location>
        <position position="182"/>
    </location>
    <ligand>
        <name>UDP-N-acetyl-alpha-D-muramoyl-L-alanyl-D-glutamate</name>
        <dbReference type="ChEBI" id="CHEBI:83900"/>
    </ligand>
</feature>
<comment type="subcellular location">
    <subcellularLocation>
        <location evidence="7 8">Cytoplasm</location>
    </subcellularLocation>
</comment>
<keyword evidence="2 7" id="KW-0132">Cell division</keyword>
<evidence type="ECO:0000256" key="8">
    <source>
        <dbReference type="RuleBase" id="RU004135"/>
    </source>
</evidence>
<dbReference type="GO" id="GO:0016874">
    <property type="term" value="F:ligase activity"/>
    <property type="evidence" value="ECO:0007669"/>
    <property type="project" value="UniProtKB-KW"/>
</dbReference>
<dbReference type="NCBIfam" id="NF001124">
    <property type="entry name" value="PRK00139.1-2"/>
    <property type="match status" value="1"/>
</dbReference>